<dbReference type="SUPFAM" id="SSF52266">
    <property type="entry name" value="SGNH hydrolase"/>
    <property type="match status" value="1"/>
</dbReference>
<proteinExistence type="predicted"/>
<evidence type="ECO:0000313" key="3">
    <source>
        <dbReference type="Proteomes" id="UP000247973"/>
    </source>
</evidence>
<dbReference type="GO" id="GO:0004622">
    <property type="term" value="F:phosphatidylcholine lysophospholipase activity"/>
    <property type="evidence" value="ECO:0007669"/>
    <property type="project" value="TreeGrafter"/>
</dbReference>
<gene>
    <name evidence="2" type="ORF">CLV62_101513</name>
</gene>
<comment type="caution">
    <text evidence="2">The sequence shown here is derived from an EMBL/GenBank/DDBJ whole genome shotgun (WGS) entry which is preliminary data.</text>
</comment>
<keyword evidence="3" id="KW-1185">Reference proteome</keyword>
<organism evidence="2 3">
    <name type="scientific">Dysgonomonas alginatilytica</name>
    <dbReference type="NCBI Taxonomy" id="1605892"/>
    <lineage>
        <taxon>Bacteria</taxon>
        <taxon>Pseudomonadati</taxon>
        <taxon>Bacteroidota</taxon>
        <taxon>Bacteroidia</taxon>
        <taxon>Bacteroidales</taxon>
        <taxon>Dysgonomonadaceae</taxon>
        <taxon>Dysgonomonas</taxon>
    </lineage>
</organism>
<evidence type="ECO:0000313" key="2">
    <source>
        <dbReference type="EMBL" id="PXV69244.1"/>
    </source>
</evidence>
<feature type="domain" description="SGNH hydrolase-type esterase" evidence="1">
    <location>
        <begin position="570"/>
        <end position="748"/>
    </location>
</feature>
<dbReference type="EMBL" id="QICL01000001">
    <property type="protein sequence ID" value="PXV69244.1"/>
    <property type="molecule type" value="Genomic_DNA"/>
</dbReference>
<dbReference type="Gene3D" id="3.40.50.1110">
    <property type="entry name" value="SGNH hydrolase"/>
    <property type="match status" value="1"/>
</dbReference>
<dbReference type="Proteomes" id="UP000247973">
    <property type="component" value="Unassembled WGS sequence"/>
</dbReference>
<reference evidence="2 3" key="1">
    <citation type="submission" date="2018-03" db="EMBL/GenBank/DDBJ databases">
        <title>Genomic Encyclopedia of Archaeal and Bacterial Type Strains, Phase II (KMG-II): from individual species to whole genera.</title>
        <authorList>
            <person name="Goeker M."/>
        </authorList>
    </citation>
    <scope>NUCLEOTIDE SEQUENCE [LARGE SCALE GENOMIC DNA]</scope>
    <source>
        <strain evidence="2 3">DSM 100214</strain>
    </source>
</reference>
<dbReference type="OrthoDB" id="9777593at2"/>
<dbReference type="InterPro" id="IPR036514">
    <property type="entry name" value="SGNH_hydro_sf"/>
</dbReference>
<dbReference type="AlphaFoldDB" id="A0A2V3PWT5"/>
<dbReference type="RefSeq" id="WP_110309193.1">
    <property type="nucleotide sequence ID" value="NZ_QICL01000001.1"/>
</dbReference>
<dbReference type="InterPro" id="IPR051532">
    <property type="entry name" value="Ester_Hydrolysis_Enzymes"/>
</dbReference>
<evidence type="ECO:0000259" key="1">
    <source>
        <dbReference type="Pfam" id="PF13472"/>
    </source>
</evidence>
<dbReference type="InterPro" id="IPR013830">
    <property type="entry name" value="SGNH_hydro"/>
</dbReference>
<dbReference type="Pfam" id="PF13472">
    <property type="entry name" value="Lipase_GDSL_2"/>
    <property type="match status" value="1"/>
</dbReference>
<dbReference type="PANTHER" id="PTHR30383:SF5">
    <property type="entry name" value="SGNH HYDROLASE-TYPE ESTERASE DOMAIN-CONTAINING PROTEIN"/>
    <property type="match status" value="1"/>
</dbReference>
<protein>
    <submittedName>
        <fullName evidence="2">Lysophospholipase L1-like esterase</fullName>
    </submittedName>
</protein>
<dbReference type="PANTHER" id="PTHR30383">
    <property type="entry name" value="THIOESTERASE 1/PROTEASE 1/LYSOPHOSPHOLIPASE L1"/>
    <property type="match status" value="1"/>
</dbReference>
<dbReference type="Gene3D" id="2.60.120.220">
    <property type="entry name" value="Satellite virus coat domain"/>
    <property type="match status" value="1"/>
</dbReference>
<dbReference type="CDD" id="cd00229">
    <property type="entry name" value="SGNH_hydrolase"/>
    <property type="match status" value="1"/>
</dbReference>
<sequence>MSKSLKLIKVSDLPKAESVDNLLTLGVDSNNNSVKVPIELLKGNKGDKGDTPTIGINGNWFVGNTDTGKPARGEDGNNLGSKSIYNLSQATGNYAYADKTTARNAVTTTLRALGQVVVYKLATGWITEQFIGTAVSGWATEANWKAIGELEVEGIGYRQTTEVSEMINLVVDPDWQIGYLDRDVLYASEAYRHNAKFIPVLPSTDYLTNSRSNIAILFYNASKVFISQTNIALPGAFKTPATAAFVRHNVEKAFLSDDFSNIFIYKKPAETIIKEDHLSVNIGVGDLQGAVATGLTTGQVDLIPDTTTGSTNYLTADGKDYFGNNDYFSSAEFLPIKGGRNYTTNIPQSSIPLIWFFDAGKRPIRAIGSSHSGVAYGDFTTPINAAYFRFNARTNLVSVFSVFEKTVTEKKYYLPNLVIDKNSVIDNDIELVETEAIPFKAGTSVISSQYWGYQNQSAIQGQLIKSLKLKASTAGNVTVVFSGDVNATAIVWSQVFPVVAGENELTIDRTLGSAQYILLKGSFYYSTAGANPIGGGLIGPTGKSDTSDLCVGVTILKSMAGGDRQVNYIALGDSITNGQGAAIPYPRLLSLSLRGTFTNLGQNGLSASGTGGNSLDSKVALVPAGFKGLITLMIGTNDAGNNITLGDAALTLAKPFADLSKSNFADAFRWNLETLITKCPDAVIVVILSIKFADATNDAKLEKYREVQRIISNHFAIPCLEIYKTCKITFITFPKLMADNTHPNDAGHVEINRVLKPQINLLL</sequence>
<name>A0A2V3PWT5_9BACT</name>
<accession>A0A2V3PWT5</accession>